<dbReference type="Gene3D" id="1.10.10.10">
    <property type="entry name" value="Winged helix-like DNA-binding domain superfamily/Winged helix DNA-binding domain"/>
    <property type="match status" value="1"/>
</dbReference>
<dbReference type="Gene3D" id="3.40.50.300">
    <property type="entry name" value="P-loop containing nucleotide triphosphate hydrolases"/>
    <property type="match status" value="1"/>
</dbReference>
<dbReference type="SUPFAM" id="SSF52540">
    <property type="entry name" value="P-loop containing nucleoside triphosphate hydrolases"/>
    <property type="match status" value="1"/>
</dbReference>
<dbReference type="PANTHER" id="PTHR22683">
    <property type="entry name" value="SPORULATION PROTEIN RELATED"/>
    <property type="match status" value="1"/>
</dbReference>
<keyword evidence="10" id="KW-0131">Cell cycle</keyword>
<accession>A0A2H0UJU9</accession>
<dbReference type="AlphaFoldDB" id="A0A2H0UJU9"/>
<organism evidence="10 11">
    <name type="scientific">Candidatus Harrisonbacteria bacterium CG10_big_fil_rev_8_21_14_0_10_49_15</name>
    <dbReference type="NCBI Taxonomy" id="1974587"/>
    <lineage>
        <taxon>Bacteria</taxon>
        <taxon>Candidatus Harrisoniibacteriota</taxon>
    </lineage>
</organism>
<feature type="transmembrane region" description="Helical" evidence="8">
    <location>
        <begin position="27"/>
        <end position="48"/>
    </location>
</feature>
<evidence type="ECO:0000256" key="8">
    <source>
        <dbReference type="SAM" id="Phobius"/>
    </source>
</evidence>
<dbReference type="InterPro" id="IPR036388">
    <property type="entry name" value="WH-like_DNA-bd_sf"/>
</dbReference>
<gene>
    <name evidence="10" type="ORF">COU11_04075</name>
</gene>
<dbReference type="Pfam" id="PF09397">
    <property type="entry name" value="FtsK_gamma"/>
    <property type="match status" value="1"/>
</dbReference>
<dbReference type="Gene3D" id="3.30.980.40">
    <property type="match status" value="1"/>
</dbReference>
<keyword evidence="6" id="KW-0175">Coiled coil</keyword>
<evidence type="ECO:0000256" key="3">
    <source>
        <dbReference type="ARBA" id="ARBA00022840"/>
    </source>
</evidence>
<keyword evidence="8" id="KW-0472">Membrane</keyword>
<dbReference type="EMBL" id="PFBD01000028">
    <property type="protein sequence ID" value="PIR86660.1"/>
    <property type="molecule type" value="Genomic_DNA"/>
</dbReference>
<dbReference type="SMART" id="SM00382">
    <property type="entry name" value="AAA"/>
    <property type="match status" value="1"/>
</dbReference>
<keyword evidence="10" id="KW-0132">Cell division</keyword>
<dbReference type="InterPro" id="IPR027417">
    <property type="entry name" value="P-loop_NTPase"/>
</dbReference>
<comment type="caution">
    <text evidence="10">The sequence shown here is derived from an EMBL/GenBank/DDBJ whole genome shotgun (WGS) entry which is preliminary data.</text>
</comment>
<protein>
    <submittedName>
        <fullName evidence="10">Cell division protein FtsK</fullName>
    </submittedName>
</protein>
<dbReference type="Proteomes" id="UP000229526">
    <property type="component" value="Unassembled WGS sequence"/>
</dbReference>
<dbReference type="Pfam" id="PF01580">
    <property type="entry name" value="FtsK_SpoIIIE"/>
    <property type="match status" value="1"/>
</dbReference>
<dbReference type="SUPFAM" id="SSF46785">
    <property type="entry name" value="Winged helix' DNA-binding domain"/>
    <property type="match status" value="1"/>
</dbReference>
<feature type="transmembrane region" description="Helical" evidence="8">
    <location>
        <begin position="131"/>
        <end position="154"/>
    </location>
</feature>
<evidence type="ECO:0000259" key="9">
    <source>
        <dbReference type="PROSITE" id="PS50901"/>
    </source>
</evidence>
<dbReference type="InterPro" id="IPR002543">
    <property type="entry name" value="FtsK_dom"/>
</dbReference>
<dbReference type="InterPro" id="IPR050206">
    <property type="entry name" value="FtsK/SpoIIIE/SftA"/>
</dbReference>
<name>A0A2H0UJU9_9BACT</name>
<comment type="similarity">
    <text evidence="1">Belongs to the FtsK/SpoIIIE/SftA family.</text>
</comment>
<dbReference type="PROSITE" id="PS50901">
    <property type="entry name" value="FTSK"/>
    <property type="match status" value="1"/>
</dbReference>
<keyword evidence="8" id="KW-1133">Transmembrane helix</keyword>
<keyword evidence="2 5" id="KW-0547">Nucleotide-binding</keyword>
<dbReference type="GO" id="GO:0051301">
    <property type="term" value="P:cell division"/>
    <property type="evidence" value="ECO:0007669"/>
    <property type="project" value="UniProtKB-KW"/>
</dbReference>
<dbReference type="PANTHER" id="PTHR22683:SF41">
    <property type="entry name" value="DNA TRANSLOCASE FTSK"/>
    <property type="match status" value="1"/>
</dbReference>
<evidence type="ECO:0000313" key="11">
    <source>
        <dbReference type="Proteomes" id="UP000229526"/>
    </source>
</evidence>
<feature type="transmembrane region" description="Helical" evidence="8">
    <location>
        <begin position="88"/>
        <end position="111"/>
    </location>
</feature>
<feature type="region of interest" description="Disordered" evidence="7">
    <location>
        <begin position="612"/>
        <end position="639"/>
    </location>
</feature>
<dbReference type="InterPro" id="IPR003593">
    <property type="entry name" value="AAA+_ATPase"/>
</dbReference>
<dbReference type="GO" id="GO:0005524">
    <property type="term" value="F:ATP binding"/>
    <property type="evidence" value="ECO:0007669"/>
    <property type="project" value="UniProtKB-UniRule"/>
</dbReference>
<evidence type="ECO:0000256" key="7">
    <source>
        <dbReference type="SAM" id="MobiDB-lite"/>
    </source>
</evidence>
<keyword evidence="3 5" id="KW-0067">ATP-binding</keyword>
<feature type="coiled-coil region" evidence="6">
    <location>
        <begin position="187"/>
        <end position="214"/>
    </location>
</feature>
<feature type="binding site" evidence="5">
    <location>
        <begin position="385"/>
        <end position="392"/>
    </location>
    <ligand>
        <name>ATP</name>
        <dbReference type="ChEBI" id="CHEBI:30616"/>
    </ligand>
</feature>
<feature type="domain" description="FtsK" evidence="9">
    <location>
        <begin position="368"/>
        <end position="555"/>
    </location>
</feature>
<dbReference type="Pfam" id="PF17854">
    <property type="entry name" value="FtsK_alpha"/>
    <property type="match status" value="1"/>
</dbReference>
<dbReference type="InterPro" id="IPR041027">
    <property type="entry name" value="FtsK_alpha"/>
</dbReference>
<dbReference type="SMART" id="SM00843">
    <property type="entry name" value="Ftsk_gamma"/>
    <property type="match status" value="1"/>
</dbReference>
<keyword evidence="4" id="KW-0238">DNA-binding</keyword>
<evidence type="ECO:0000256" key="1">
    <source>
        <dbReference type="ARBA" id="ARBA00006474"/>
    </source>
</evidence>
<proteinExistence type="inferred from homology"/>
<reference evidence="11" key="1">
    <citation type="submission" date="2017-09" db="EMBL/GenBank/DDBJ databases">
        <title>Depth-based differentiation of microbial function through sediment-hosted aquifers and enrichment of novel symbionts in the deep terrestrial subsurface.</title>
        <authorList>
            <person name="Probst A.J."/>
            <person name="Ladd B."/>
            <person name="Jarett J.K."/>
            <person name="Geller-Mcgrath D.E."/>
            <person name="Sieber C.M.K."/>
            <person name="Emerson J.B."/>
            <person name="Anantharaman K."/>
            <person name="Thomas B.C."/>
            <person name="Malmstrom R."/>
            <person name="Stieglmeier M."/>
            <person name="Klingl A."/>
            <person name="Woyke T."/>
            <person name="Ryan C.M."/>
            <person name="Banfield J.F."/>
        </authorList>
    </citation>
    <scope>NUCLEOTIDE SEQUENCE [LARGE SCALE GENOMIC DNA]</scope>
</reference>
<dbReference type="InterPro" id="IPR036390">
    <property type="entry name" value="WH_DNA-bd_sf"/>
</dbReference>
<evidence type="ECO:0000256" key="2">
    <source>
        <dbReference type="ARBA" id="ARBA00022741"/>
    </source>
</evidence>
<dbReference type="CDD" id="cd01127">
    <property type="entry name" value="TrwB_TraG_TraD_VirD4"/>
    <property type="match status" value="1"/>
</dbReference>
<dbReference type="InterPro" id="IPR018541">
    <property type="entry name" value="Ftsk_gamma"/>
</dbReference>
<feature type="transmembrane region" description="Helical" evidence="8">
    <location>
        <begin position="60"/>
        <end position="81"/>
    </location>
</feature>
<evidence type="ECO:0000256" key="6">
    <source>
        <dbReference type="SAM" id="Coils"/>
    </source>
</evidence>
<evidence type="ECO:0000313" key="10">
    <source>
        <dbReference type="EMBL" id="PIR86660.1"/>
    </source>
</evidence>
<sequence length="726" mass="78734">MARKKKRRGNNGESWWSSIRDETKKSITGIVLIGISLVLFLAAFGAAGPAGKTIYGALDGLFGIGYYLIPVILLTVGVLFLVSHEQKFFSIVFFGALFFVLSGLGLIDVLFEEQAGLAGRLLGSLEIPFGRAAAIIILIMLAVTSLLITLNASISLRMPSFLKKAEKEDGRSAELEDKDLVVKSGNEELTAEDLKRAERERAAKEKQAKKGEANVVNMEEPVISLRKSKGADIKNYVAPPLSLLNVSTDKPQPGDLRANANIIKRTLESFGIPVEMGEINIGPKVTRYTLKPAEGVKITRITALGQDLALALAAHPIRIEAPIPGKSLVGIEVPNKQASVVRLGSLIGMADFMEKGPLFFPMGRDVTGEAIHGNIESLPHLLIAGATGSGKSIFLHSILISFLYKNSPEMLKMILIDPKRVELSIYEGIPHLISPVITEGKKSIAVFRWALNEMDRRYEMLQKAGARDINSYNKKNKDEPLPFVLIVIDEMADLMAQFGREVEGYIVRLAQMARATGIHLILATQRPSVEVVTGLIKANITGRVALQVNSQIDSRTILDGAGAEKLLGNGDLLFISQEFSKPKRIQGGYIGEKEIQDVVAFIKEHNAVLDPSEASDESRALANAMSPAPAGTDEAKSGDVFDDYMGTNDDEDDLLPEAVELVKSSGKASATLFQRRLKVGYARAARILDIMEEKGLIGPADGAKAREIYMDTGDSSPSGEGDEENF</sequence>
<evidence type="ECO:0000256" key="4">
    <source>
        <dbReference type="ARBA" id="ARBA00023125"/>
    </source>
</evidence>
<keyword evidence="8" id="KW-0812">Transmembrane</keyword>
<evidence type="ECO:0000256" key="5">
    <source>
        <dbReference type="PROSITE-ProRule" id="PRU00289"/>
    </source>
</evidence>
<dbReference type="GO" id="GO:0003677">
    <property type="term" value="F:DNA binding"/>
    <property type="evidence" value="ECO:0007669"/>
    <property type="project" value="UniProtKB-KW"/>
</dbReference>